<evidence type="ECO:0000313" key="1">
    <source>
        <dbReference type="EMBL" id="KAJ8688363.1"/>
    </source>
</evidence>
<evidence type="ECO:0000313" key="2">
    <source>
        <dbReference type="Proteomes" id="UP001239111"/>
    </source>
</evidence>
<gene>
    <name evidence="1" type="ORF">QAD02_024158</name>
</gene>
<dbReference type="EMBL" id="CM056741">
    <property type="protein sequence ID" value="KAJ8688363.1"/>
    <property type="molecule type" value="Genomic_DNA"/>
</dbReference>
<dbReference type="Proteomes" id="UP001239111">
    <property type="component" value="Chromosome 1"/>
</dbReference>
<protein>
    <submittedName>
        <fullName evidence="1">Uncharacterized protein</fullName>
    </submittedName>
</protein>
<keyword evidence="2" id="KW-1185">Reference proteome</keyword>
<sequence length="312" mass="35926">MNERPNTKKTRLEVADVLSSSSRNLDTNGLLVANNLIIPEEVLLHIFHFLDHGTLTICHLVCQRWESVVKNFVWRQKAEKVVGHNLASDEHYTSWMIYYSICIGTPFNKNLIRNHSGEKGLRADWRLPCIMGIKWQIESPPTPPLPSDPLFANGDHHCFVTSVGITWKYQIIDLTAEGFSTHLLDNLQPPIKVSEWYCCQEAPALYLSDIELLTSDEGKKLKFTYKAEDCTRVVTDHRTFSRIITHEDQNQWQKYEYEIKGYGRGLRKIKFIHGGKDKHIDCDENNRVLGTKMARACVKLQIPLLKRSAISH</sequence>
<proteinExistence type="predicted"/>
<name>A0ACC2PZH5_9HYME</name>
<reference evidence="1" key="1">
    <citation type="submission" date="2023-04" db="EMBL/GenBank/DDBJ databases">
        <title>A chromosome-level genome assembly of the parasitoid wasp Eretmocerus hayati.</title>
        <authorList>
            <person name="Zhong Y."/>
            <person name="Liu S."/>
            <person name="Liu Y."/>
        </authorList>
    </citation>
    <scope>NUCLEOTIDE SEQUENCE</scope>
    <source>
        <strain evidence="1">ZJU_SS_LIU_2023</strain>
    </source>
</reference>
<comment type="caution">
    <text evidence="1">The sequence shown here is derived from an EMBL/GenBank/DDBJ whole genome shotgun (WGS) entry which is preliminary data.</text>
</comment>
<organism evidence="1 2">
    <name type="scientific">Eretmocerus hayati</name>
    <dbReference type="NCBI Taxonomy" id="131215"/>
    <lineage>
        <taxon>Eukaryota</taxon>
        <taxon>Metazoa</taxon>
        <taxon>Ecdysozoa</taxon>
        <taxon>Arthropoda</taxon>
        <taxon>Hexapoda</taxon>
        <taxon>Insecta</taxon>
        <taxon>Pterygota</taxon>
        <taxon>Neoptera</taxon>
        <taxon>Endopterygota</taxon>
        <taxon>Hymenoptera</taxon>
        <taxon>Apocrita</taxon>
        <taxon>Proctotrupomorpha</taxon>
        <taxon>Chalcidoidea</taxon>
        <taxon>Aphelinidae</taxon>
        <taxon>Aphelininae</taxon>
        <taxon>Eretmocerus</taxon>
    </lineage>
</organism>
<accession>A0ACC2PZH5</accession>